<dbReference type="PANTHER" id="PTHR37299">
    <property type="entry name" value="TRANSCRIPTIONAL REGULATOR-RELATED"/>
    <property type="match status" value="1"/>
</dbReference>
<dbReference type="InterPro" id="IPR007492">
    <property type="entry name" value="LytTR_DNA-bd_dom"/>
</dbReference>
<dbReference type="AlphaFoldDB" id="A0A3E1NTG9"/>
<dbReference type="PROSITE" id="PS50930">
    <property type="entry name" value="HTH_LYTTR"/>
    <property type="match status" value="1"/>
</dbReference>
<organism evidence="2 3">
    <name type="scientific">Chitinophaga silvisoli</name>
    <dbReference type="NCBI Taxonomy" id="2291814"/>
    <lineage>
        <taxon>Bacteria</taxon>
        <taxon>Pseudomonadati</taxon>
        <taxon>Bacteroidota</taxon>
        <taxon>Chitinophagia</taxon>
        <taxon>Chitinophagales</taxon>
        <taxon>Chitinophagaceae</taxon>
        <taxon>Chitinophaga</taxon>
    </lineage>
</organism>
<evidence type="ECO:0000259" key="1">
    <source>
        <dbReference type="PROSITE" id="PS50930"/>
    </source>
</evidence>
<dbReference type="OrthoDB" id="679591at2"/>
<dbReference type="RefSeq" id="WP_116857244.1">
    <property type="nucleotide sequence ID" value="NZ_QTJV01000016.1"/>
</dbReference>
<accession>A0A3E1NTG9</accession>
<comment type="caution">
    <text evidence="2">The sequence shown here is derived from an EMBL/GenBank/DDBJ whole genome shotgun (WGS) entry which is preliminary data.</text>
</comment>
<protein>
    <submittedName>
        <fullName evidence="2">LytTR family transcriptional regulator</fullName>
    </submittedName>
</protein>
<gene>
    <name evidence="2" type="ORF">DXN04_30700</name>
</gene>
<dbReference type="InterPro" id="IPR046947">
    <property type="entry name" value="LytR-like"/>
</dbReference>
<evidence type="ECO:0000313" key="3">
    <source>
        <dbReference type="Proteomes" id="UP000261174"/>
    </source>
</evidence>
<sequence length="106" mass="11840">MSVDLFVRKSKGLFTKVSSQVVILVEASGGCSRIITREGTYLVSSNLSQLEEQLPVALFCRVHRSYIVALEHITSVTENSVVVLDREIPLSRAYSELLFSRLLIIL</sequence>
<dbReference type="GO" id="GO:0003677">
    <property type="term" value="F:DNA binding"/>
    <property type="evidence" value="ECO:0007669"/>
    <property type="project" value="InterPro"/>
</dbReference>
<proteinExistence type="predicted"/>
<dbReference type="Pfam" id="PF04397">
    <property type="entry name" value="LytTR"/>
    <property type="match status" value="1"/>
</dbReference>
<dbReference type="PANTHER" id="PTHR37299:SF1">
    <property type="entry name" value="STAGE 0 SPORULATION PROTEIN A HOMOLOG"/>
    <property type="match status" value="1"/>
</dbReference>
<dbReference type="EMBL" id="QTJV01000016">
    <property type="protein sequence ID" value="RFM31210.1"/>
    <property type="molecule type" value="Genomic_DNA"/>
</dbReference>
<dbReference type="Gene3D" id="2.40.50.1020">
    <property type="entry name" value="LytTr DNA-binding domain"/>
    <property type="match status" value="1"/>
</dbReference>
<evidence type="ECO:0000313" key="2">
    <source>
        <dbReference type="EMBL" id="RFM31210.1"/>
    </source>
</evidence>
<keyword evidence="3" id="KW-1185">Reference proteome</keyword>
<name>A0A3E1NTG9_9BACT</name>
<dbReference type="GO" id="GO:0000156">
    <property type="term" value="F:phosphorelay response regulator activity"/>
    <property type="evidence" value="ECO:0007669"/>
    <property type="project" value="InterPro"/>
</dbReference>
<dbReference type="Proteomes" id="UP000261174">
    <property type="component" value="Unassembled WGS sequence"/>
</dbReference>
<feature type="domain" description="HTH LytTR-type" evidence="1">
    <location>
        <begin position="6"/>
        <end position="104"/>
    </location>
</feature>
<reference evidence="2 3" key="1">
    <citation type="submission" date="2018-08" db="EMBL/GenBank/DDBJ databases">
        <title>Chitinophaga sp. K20C18050901, a novel bacterium isolated from forest soil.</title>
        <authorList>
            <person name="Wang C."/>
        </authorList>
    </citation>
    <scope>NUCLEOTIDE SEQUENCE [LARGE SCALE GENOMIC DNA]</scope>
    <source>
        <strain evidence="2 3">K20C18050901</strain>
    </source>
</reference>
<dbReference type="SMART" id="SM00850">
    <property type="entry name" value="LytTR"/>
    <property type="match status" value="1"/>
</dbReference>